<name>A0A2G5TLE3_9PELO</name>
<dbReference type="PROSITE" id="PS51257">
    <property type="entry name" value="PROKAR_LIPOPROTEIN"/>
    <property type="match status" value="1"/>
</dbReference>
<dbReference type="EMBL" id="PDUG01000005">
    <property type="protein sequence ID" value="PIC28078.1"/>
    <property type="molecule type" value="Genomic_DNA"/>
</dbReference>
<accession>A0A2G5TLE3</accession>
<feature type="transmembrane region" description="Helical" evidence="1">
    <location>
        <begin position="317"/>
        <end position="335"/>
    </location>
</feature>
<sequence length="361" mass="41162">MSLKFEKVKMKSKLCFLFALLIVGCLCQISQNRGPRMSNTFRFSTYTRQAKVHIFQSTKSSVIVAPSLPVRFNDINYYWYGNYVFDDSHPLKCEYDIDESDHELVTVVHKDGSKPQSLQYGCLNYEQCCGLECCGDIRTSTVTMCLASVTPAHHSALGLSALSSYILFTLKVVFLYACESIPMTYTLLFLFALSVVSIKTQTIEDEYQELPSNSTDNASSYDIIVKKFVKQNSIKAGVITSPYLQIRYKNINYYWLGYYSYNSNDSMRCEYPIEESDSEFRGVTYPDGTKPSALSFRCQKNESCCGLECCSESRSSIFIVGAIILFFVGLYWIIIKYRKYGKQKREAANNDTSQPLRNPKV</sequence>
<dbReference type="Proteomes" id="UP000230233">
    <property type="component" value="Chromosome V"/>
</dbReference>
<evidence type="ECO:0000259" key="3">
    <source>
        <dbReference type="Pfam" id="PF01705"/>
    </source>
</evidence>
<feature type="domain" description="CX" evidence="3">
    <location>
        <begin position="253"/>
        <end position="311"/>
    </location>
</feature>
<evidence type="ECO:0000313" key="4">
    <source>
        <dbReference type="EMBL" id="PIC28078.1"/>
    </source>
</evidence>
<dbReference type="PANTHER" id="PTHR47520">
    <property type="entry name" value="CX DOMAIN-CONTAINING PROTEIN-RELATED"/>
    <property type="match status" value="1"/>
</dbReference>
<reference evidence="5" key="1">
    <citation type="submission" date="2017-10" db="EMBL/GenBank/DDBJ databases">
        <title>Rapid genome shrinkage in a self-fertile nematode reveals novel sperm competition proteins.</title>
        <authorList>
            <person name="Yin D."/>
            <person name="Schwarz E.M."/>
            <person name="Thomas C.G."/>
            <person name="Felde R.L."/>
            <person name="Korf I.F."/>
            <person name="Cutter A.D."/>
            <person name="Schartner C.M."/>
            <person name="Ralston E.J."/>
            <person name="Meyer B.J."/>
            <person name="Haag E.S."/>
        </authorList>
    </citation>
    <scope>NUCLEOTIDE SEQUENCE [LARGE SCALE GENOMIC DNA]</scope>
    <source>
        <strain evidence="5">JU1422</strain>
    </source>
</reference>
<keyword evidence="1" id="KW-1133">Transmembrane helix</keyword>
<dbReference type="STRING" id="1611254.A0A2G5TLE3"/>
<dbReference type="InterPro" id="IPR002619">
    <property type="entry name" value="CX"/>
</dbReference>
<comment type="caution">
    <text evidence="4">The sequence shown here is derived from an EMBL/GenBank/DDBJ whole genome shotgun (WGS) entry which is preliminary data.</text>
</comment>
<proteinExistence type="predicted"/>
<evidence type="ECO:0000256" key="2">
    <source>
        <dbReference type="SAM" id="SignalP"/>
    </source>
</evidence>
<feature type="signal peptide" evidence="2">
    <location>
        <begin position="1"/>
        <end position="27"/>
    </location>
</feature>
<feature type="domain" description="CX" evidence="3">
    <location>
        <begin position="77"/>
        <end position="134"/>
    </location>
</feature>
<dbReference type="OrthoDB" id="5867828at2759"/>
<keyword evidence="5" id="KW-1185">Reference proteome</keyword>
<evidence type="ECO:0000256" key="1">
    <source>
        <dbReference type="SAM" id="Phobius"/>
    </source>
</evidence>
<keyword evidence="2" id="KW-0732">Signal</keyword>
<evidence type="ECO:0000313" key="5">
    <source>
        <dbReference type="Proteomes" id="UP000230233"/>
    </source>
</evidence>
<protein>
    <recommendedName>
        <fullName evidence="3">CX domain-containing protein</fullName>
    </recommendedName>
</protein>
<feature type="chain" id="PRO_5013592991" description="CX domain-containing protein" evidence="2">
    <location>
        <begin position="28"/>
        <end position="361"/>
    </location>
</feature>
<dbReference type="PANTHER" id="PTHR47520:SF1">
    <property type="entry name" value="CX DOMAIN-CONTAINING PROTEIN"/>
    <property type="match status" value="1"/>
</dbReference>
<dbReference type="Pfam" id="PF01705">
    <property type="entry name" value="CX"/>
    <property type="match status" value="2"/>
</dbReference>
<keyword evidence="1" id="KW-0812">Transmembrane</keyword>
<gene>
    <name evidence="4" type="primary">Cni-F21C10.6</name>
    <name evidence="4" type="synonym">Cnig_chr_V.g20112</name>
    <name evidence="4" type="ORF">B9Z55_020112</name>
</gene>
<dbReference type="AlphaFoldDB" id="A0A2G5TLE3"/>
<keyword evidence="1" id="KW-0472">Membrane</keyword>
<organism evidence="4 5">
    <name type="scientific">Caenorhabditis nigoni</name>
    <dbReference type="NCBI Taxonomy" id="1611254"/>
    <lineage>
        <taxon>Eukaryota</taxon>
        <taxon>Metazoa</taxon>
        <taxon>Ecdysozoa</taxon>
        <taxon>Nematoda</taxon>
        <taxon>Chromadorea</taxon>
        <taxon>Rhabditida</taxon>
        <taxon>Rhabditina</taxon>
        <taxon>Rhabditomorpha</taxon>
        <taxon>Rhabditoidea</taxon>
        <taxon>Rhabditidae</taxon>
        <taxon>Peloderinae</taxon>
        <taxon>Caenorhabditis</taxon>
    </lineage>
</organism>